<feature type="domain" description="DUF5724" evidence="2">
    <location>
        <begin position="70"/>
        <end position="1261"/>
    </location>
</feature>
<sequence>MEKQKAPIKNLTSEEKFKADSQKIRGKAGSIAKEIWGAYKNLARISSEYRWEGKCPFAELHMAYTALCGMRAEDANTFAEFWNSKFEDALEQLFGKEETRRLQDICVLVFDAPYAHSIYRPSYRSRRAGNYADNFFMAIIQEVDYLFYELSLADVIRNNFTEICGFDNRLALALKSGEQEVAALTREAIMGGGEIKLSHPIIMGVIKSGVTEQLENLGKLLLAAKGQEGLRQAILENADCGSPAAHAYFIKLILDNNLARFSSVIRAVGTWTGLAYDNAKPAVIDKCIRLAYHHLSDNAAFDAGLNSADTMEIYMALWAAAARDIYSAKAGAEGLVDVPEKYRRLTGWYFLYSTIHNKIIHEIAMQHIDIREPEELAWICCCLYKDSEAASVRWNRHNEDTMKSFPDAMFSEERCVRQEQFRKLCEVLDFIGNKKTKFDASVFPWMWVQLEPLDAAKCLVGLAGYDRDPAMIQKLAAYLPVMDADIRRAFYINLLDPGIPSERKLLLSGLTDKSPIIKGDIVKRLGKESLRPADVEFLTATFTTQSAGLRKAVMSLLGNQQEGLIRPAIHDLINSGHDKKLLAGVELLAVFGERNPRLLTEYDAKIKALRGKENLPQDVSVLLKRFNQDKTTNDYTPENGFGLYNPAAPDFDKALWAEKRPKVKLYSKKELAKLLLPKEEDWSRIIVPLNEVLIKNKGRECEVELYDGSRTKVVIGDNRYWLPLLPGASRIGGRVNNIYDYYLADEIMAVFDSLDVSPLTLAAVICYGQGGLSYCSEFTPAAKKIFGGLPFENSHLDFDKYVEPYAGVIHNIMRSILAVRHDGVFDFAMSVWVSLVSLIPETDYMTAYQTKSAYSYSSREEAACMLDIGIIAAWRLLAHRFIETDEDFAAFWQEMWYEYLVTDKKYQPLYDRLDILRAHKLGIISDQGLFGTLLAGANAGEYIRFFTDGGKIQKEAAEQYAFFTEYIDKAVERIVTVEEKRGELPTPLSSVASQIGHFKGGAKHFAALLTALGKDNFHRGYVWQGHDQTKKTTLSVLMKNCYPLSSDTSESFGAAVKAAGISDKRLLQAVMYAPQWADLAEKSTGIPGLASAVWLFHAHVNERFSAEKETKVALYSPISQQQFADGTFDKEWFLQSYRAVGETCFNELYKNAKYITDSNSAHRRSQLYTDAVLGRLDKLATMAEITDKRNQEKLRAYALIPLDDKNPGDALERYEFIQRFVKESKKFGAQRRASEEKAGGIALQNLALTTGFGDADRMSWYLESEKMDSLRPLMQPGNIDGVDVWLNIAEDGTPALGAAKEGKPLKSLPKMLKKHETVVEIQAAVKDLRDQKKRAKLGFELAMVSQTAFGAREILRLLQHPVLEAMVGSLVFMSGSCIGFPKSDNGYLYLLSHDGTASKLSAAAQVSIAHPYDLLQRKSWGSYQQYLYKHRIIQPFKQVFREYYPVTEDELAAVNISRRYAGHQVQPQKTVALLKTRGWTVDYAEGLQRVYHRENLIARMYAMADWFSPADIEAPTLEVVRFYSRDKDEPLAFENVPPVIFSEVMRDIDLVVAVAHVGGVDPEASHSTVEMRIAIARELLTLLSVDNVSFQTAHAMIKGSMGDYSVHMGSGVIHQSGAGMLAVLPVHSQARGRIFLPFVDDDPKTAEIMSKILLFADDKKIKDPAILRQIQ</sequence>
<feature type="domain" description="DUF7737" evidence="3">
    <location>
        <begin position="1569"/>
        <end position="1670"/>
    </location>
</feature>
<evidence type="ECO:0000259" key="2">
    <source>
        <dbReference type="Pfam" id="PF18991"/>
    </source>
</evidence>
<dbReference type="Pfam" id="PF18991">
    <property type="entry name" value="DUF5724"/>
    <property type="match status" value="1"/>
</dbReference>
<evidence type="ECO:0008006" key="5">
    <source>
        <dbReference type="Google" id="ProtNLM"/>
    </source>
</evidence>
<feature type="domain" description="DUF4132" evidence="1">
    <location>
        <begin position="1302"/>
        <end position="1479"/>
    </location>
</feature>
<dbReference type="InterPro" id="IPR043782">
    <property type="entry name" value="DUF5724"/>
</dbReference>
<dbReference type="EMBL" id="FMJE01000003">
    <property type="protein sequence ID" value="SCM80935.1"/>
    <property type="molecule type" value="Genomic_DNA"/>
</dbReference>
<evidence type="ECO:0000259" key="1">
    <source>
        <dbReference type="Pfam" id="PF13569"/>
    </source>
</evidence>
<name>A0A212LTM5_9FIRM</name>
<accession>A0A212LTM5</accession>
<evidence type="ECO:0000259" key="3">
    <source>
        <dbReference type="Pfam" id="PF24879"/>
    </source>
</evidence>
<organism evidence="4">
    <name type="scientific">uncultured Sporomusa sp</name>
    <dbReference type="NCBI Taxonomy" id="307249"/>
    <lineage>
        <taxon>Bacteria</taxon>
        <taxon>Bacillati</taxon>
        <taxon>Bacillota</taxon>
        <taxon>Negativicutes</taxon>
        <taxon>Selenomonadales</taxon>
        <taxon>Sporomusaceae</taxon>
        <taxon>Sporomusa</taxon>
        <taxon>environmental samples</taxon>
    </lineage>
</organism>
<dbReference type="InterPro" id="IPR025406">
    <property type="entry name" value="DUF4132"/>
</dbReference>
<dbReference type="Pfam" id="PF24879">
    <property type="entry name" value="DUF7737"/>
    <property type="match status" value="1"/>
</dbReference>
<gene>
    <name evidence="4" type="ORF">KL86SPO_31113</name>
</gene>
<proteinExistence type="predicted"/>
<dbReference type="RefSeq" id="WP_288184116.1">
    <property type="nucleotide sequence ID" value="NZ_LT608335.1"/>
</dbReference>
<evidence type="ECO:0000313" key="4">
    <source>
        <dbReference type="EMBL" id="SCM80935.1"/>
    </source>
</evidence>
<dbReference type="Pfam" id="PF13569">
    <property type="entry name" value="DUF4132"/>
    <property type="match status" value="1"/>
</dbReference>
<dbReference type="InterPro" id="IPR056639">
    <property type="entry name" value="DUF7737"/>
</dbReference>
<reference evidence="4" key="1">
    <citation type="submission" date="2016-08" db="EMBL/GenBank/DDBJ databases">
        <authorList>
            <person name="Seilhamer J.J."/>
        </authorList>
    </citation>
    <scope>NUCLEOTIDE SEQUENCE</scope>
    <source>
        <strain evidence="4">86</strain>
    </source>
</reference>
<protein>
    <recommendedName>
        <fullName evidence="5">DUF4132 domain-containing protein</fullName>
    </recommendedName>
</protein>